<organism evidence="3 4">
    <name type="scientific">Ruegeria denitrificans</name>
    <dbReference type="NCBI Taxonomy" id="1715692"/>
    <lineage>
        <taxon>Bacteria</taxon>
        <taxon>Pseudomonadati</taxon>
        <taxon>Pseudomonadota</taxon>
        <taxon>Alphaproteobacteria</taxon>
        <taxon>Rhodobacterales</taxon>
        <taxon>Roseobacteraceae</taxon>
        <taxon>Ruegeria</taxon>
    </lineage>
</organism>
<keyword evidence="4" id="KW-1185">Reference proteome</keyword>
<dbReference type="Proteomes" id="UP000051260">
    <property type="component" value="Unassembled WGS sequence"/>
</dbReference>
<accession>A0A0P1I8V0</accession>
<gene>
    <name evidence="3" type="ORF">RUE5091_01902</name>
</gene>
<sequence length="362" mass="39371">MAGMKKKPVIPDPDEDADVVGPASIYDVDPPEDDDLWFLPPEDEEAVEDFLPPGPKVDRRLLFDPRDWRAAQNELAFELADLATIFGALDERLRAGPDGWTHRLALMDVSDLGWWTGDRISVDRLALWTGLRIGATGDDVQALFRAGWAVRRLTAGSGPSEDGWEIGLTAFLDRMAQGIEDIPETVADLAEVMRNAEGLHPVTQAAMGFHAWRALSQGIGQDTEAAIIAARHAATMGRGGAMFMPLALSGPGALRGVGEVDEKLSAWIRGAGQATLAALMHLDRVSAWEQRAREATSGLSGRTPPLLIDVLTAWPMVSAPLAEELTKASRAAVQRNIDRFTRRGLIREVTGQGRYRVWTAAL</sequence>
<evidence type="ECO:0000256" key="1">
    <source>
        <dbReference type="SAM" id="MobiDB-lite"/>
    </source>
</evidence>
<reference evidence="4" key="1">
    <citation type="submission" date="2015-09" db="EMBL/GenBank/DDBJ databases">
        <authorList>
            <person name="Rodrigo-Torres L."/>
            <person name="Arahal D.R."/>
        </authorList>
    </citation>
    <scope>NUCLEOTIDE SEQUENCE [LARGE SCALE GENOMIC DNA]</scope>
    <source>
        <strain evidence="4">CECT 5091</strain>
    </source>
</reference>
<protein>
    <submittedName>
        <fullName evidence="3">HTH DNA binding domain protein</fullName>
    </submittedName>
</protein>
<name>A0A0P1I8V0_9RHOB</name>
<evidence type="ECO:0000313" key="3">
    <source>
        <dbReference type="EMBL" id="CUJ98247.1"/>
    </source>
</evidence>
<dbReference type="Pfam" id="PF11972">
    <property type="entry name" value="HTH_13"/>
    <property type="match status" value="1"/>
</dbReference>
<dbReference type="EMBL" id="CYUD01000005">
    <property type="protein sequence ID" value="CUJ98247.1"/>
    <property type="molecule type" value="Genomic_DNA"/>
</dbReference>
<dbReference type="AlphaFoldDB" id="A0A0P1I8V0"/>
<proteinExistence type="predicted"/>
<evidence type="ECO:0000313" key="4">
    <source>
        <dbReference type="Proteomes" id="UP000051260"/>
    </source>
</evidence>
<feature type="domain" description="HTH DNA binding" evidence="2">
    <location>
        <begin position="305"/>
        <end position="358"/>
    </location>
</feature>
<dbReference type="STRING" id="1715692.RUE5091_01902"/>
<feature type="region of interest" description="Disordered" evidence="1">
    <location>
        <begin position="1"/>
        <end position="31"/>
    </location>
</feature>
<dbReference type="InterPro" id="IPR021068">
    <property type="entry name" value="HTH_DNA-bd"/>
</dbReference>
<evidence type="ECO:0000259" key="2">
    <source>
        <dbReference type="Pfam" id="PF11972"/>
    </source>
</evidence>